<protein>
    <submittedName>
        <fullName evidence="1">Uncharacterized protein</fullName>
    </submittedName>
</protein>
<sequence>MAASDLLEGERTSFFGFTHEIPISRSTLELVEQLENVVMEHSVGDRTVRRYFETYDTPFIGDANGRRAF</sequence>
<reference evidence="1 2" key="1">
    <citation type="journal article" date="2021" name="Front. Genet.">
        <title>Chromosome-Level Genome Assembly Reveals Significant Gene Expansion in the Toll and IMD Signaling Pathways of Dendrolimus kikuchii.</title>
        <authorList>
            <person name="Zhou J."/>
            <person name="Wu P."/>
            <person name="Xiong Z."/>
            <person name="Liu N."/>
            <person name="Zhao N."/>
            <person name="Ji M."/>
            <person name="Qiu Y."/>
            <person name="Yang B."/>
        </authorList>
    </citation>
    <scope>NUCLEOTIDE SEQUENCE [LARGE SCALE GENOMIC DNA]</scope>
    <source>
        <strain evidence="1">Ann1</strain>
    </source>
</reference>
<dbReference type="EMBL" id="CM034398">
    <property type="protein sequence ID" value="KAJ0177081.1"/>
    <property type="molecule type" value="Genomic_DNA"/>
</dbReference>
<comment type="caution">
    <text evidence="1">The sequence shown here is derived from an EMBL/GenBank/DDBJ whole genome shotgun (WGS) entry which is preliminary data.</text>
</comment>
<keyword evidence="2" id="KW-1185">Reference proteome</keyword>
<gene>
    <name evidence="1" type="ORF">K1T71_007090</name>
</gene>
<organism evidence="1 2">
    <name type="scientific">Dendrolimus kikuchii</name>
    <dbReference type="NCBI Taxonomy" id="765133"/>
    <lineage>
        <taxon>Eukaryota</taxon>
        <taxon>Metazoa</taxon>
        <taxon>Ecdysozoa</taxon>
        <taxon>Arthropoda</taxon>
        <taxon>Hexapoda</taxon>
        <taxon>Insecta</taxon>
        <taxon>Pterygota</taxon>
        <taxon>Neoptera</taxon>
        <taxon>Endopterygota</taxon>
        <taxon>Lepidoptera</taxon>
        <taxon>Glossata</taxon>
        <taxon>Ditrysia</taxon>
        <taxon>Bombycoidea</taxon>
        <taxon>Lasiocampidae</taxon>
        <taxon>Dendrolimus</taxon>
    </lineage>
</organism>
<evidence type="ECO:0000313" key="2">
    <source>
        <dbReference type="Proteomes" id="UP000824533"/>
    </source>
</evidence>
<dbReference type="Proteomes" id="UP000824533">
    <property type="component" value="Linkage Group LG12"/>
</dbReference>
<name>A0ACC1CZR7_9NEOP</name>
<proteinExistence type="predicted"/>
<evidence type="ECO:0000313" key="1">
    <source>
        <dbReference type="EMBL" id="KAJ0177081.1"/>
    </source>
</evidence>
<accession>A0ACC1CZR7</accession>